<protein>
    <submittedName>
        <fullName evidence="2">Methyltransferase domain-containing protein</fullName>
    </submittedName>
</protein>
<accession>A0ABS0NT43</accession>
<keyword evidence="3" id="KW-1185">Reference proteome</keyword>
<evidence type="ECO:0000313" key="2">
    <source>
        <dbReference type="EMBL" id="MBH5338360.1"/>
    </source>
</evidence>
<proteinExistence type="predicted"/>
<name>A0ABS0NT43_9ACTN</name>
<dbReference type="GO" id="GO:0008168">
    <property type="term" value="F:methyltransferase activity"/>
    <property type="evidence" value="ECO:0007669"/>
    <property type="project" value="UniProtKB-KW"/>
</dbReference>
<dbReference type="Gene3D" id="3.40.50.150">
    <property type="entry name" value="Vaccinia Virus protein VP39"/>
    <property type="match status" value="1"/>
</dbReference>
<dbReference type="PANTHER" id="PTHR43591">
    <property type="entry name" value="METHYLTRANSFERASE"/>
    <property type="match status" value="1"/>
</dbReference>
<dbReference type="PANTHER" id="PTHR43591:SF81">
    <property type="entry name" value="MAGNESIUM PROTOPORPHYRIN IX METHYLTRANSFERASE, CHLOROPLASTIC-RELATED"/>
    <property type="match status" value="1"/>
</dbReference>
<dbReference type="GO" id="GO:0032259">
    <property type="term" value="P:methylation"/>
    <property type="evidence" value="ECO:0007669"/>
    <property type="project" value="UniProtKB-KW"/>
</dbReference>
<dbReference type="InterPro" id="IPR041698">
    <property type="entry name" value="Methyltransf_25"/>
</dbReference>
<dbReference type="SUPFAM" id="SSF53335">
    <property type="entry name" value="S-adenosyl-L-methionine-dependent methyltransferases"/>
    <property type="match status" value="1"/>
</dbReference>
<feature type="domain" description="Methyltransferase" evidence="1">
    <location>
        <begin position="76"/>
        <end position="176"/>
    </location>
</feature>
<keyword evidence="2" id="KW-0489">Methyltransferase</keyword>
<sequence length="307" mass="33991">MDITIDDDRAREIAEVYTDNHLLLRFLSQFGWGDLVNIGYYAWPTLPALAGGLAFFQRSLVNRSIGLLDARPGDRVIDASCGRGWSTAELAARGYRAVGLDLSPEQIERARRRFGSRPRASFHVADVTALPARVDGTELRDGGFDRVHCLEAAFHYGSAGRRAFLEESHRMLRPGGRLVLVDFTLPAGTDPAEFAAADPRHLVRTAWSFDTFEPVDRYVRFATDAGFTVRRVLDWSRPSLRRGTALVQAAAALTDSTAGRAALCAARPRLRAFTPDDWAHLTEVLRAHRAFEKVHYAAFVLDKPAAG</sequence>
<dbReference type="InterPro" id="IPR029063">
    <property type="entry name" value="SAM-dependent_MTases_sf"/>
</dbReference>
<organism evidence="2 3">
    <name type="scientific">Streptomyces pactum</name>
    <dbReference type="NCBI Taxonomy" id="68249"/>
    <lineage>
        <taxon>Bacteria</taxon>
        <taxon>Bacillati</taxon>
        <taxon>Actinomycetota</taxon>
        <taxon>Actinomycetes</taxon>
        <taxon>Kitasatosporales</taxon>
        <taxon>Streptomycetaceae</taxon>
        <taxon>Streptomyces</taxon>
    </lineage>
</organism>
<evidence type="ECO:0000259" key="1">
    <source>
        <dbReference type="Pfam" id="PF13649"/>
    </source>
</evidence>
<gene>
    <name evidence="2" type="ORF">IHE55_27645</name>
</gene>
<dbReference type="EMBL" id="JACYXC010000001">
    <property type="protein sequence ID" value="MBH5338360.1"/>
    <property type="molecule type" value="Genomic_DNA"/>
</dbReference>
<dbReference type="RefSeq" id="WP_197991530.1">
    <property type="nucleotide sequence ID" value="NZ_JACYXC010000001.1"/>
</dbReference>
<keyword evidence="2" id="KW-0808">Transferase</keyword>
<comment type="caution">
    <text evidence="2">The sequence shown here is derived from an EMBL/GenBank/DDBJ whole genome shotgun (WGS) entry which is preliminary data.</text>
</comment>
<reference evidence="2 3" key="1">
    <citation type="submission" date="2020-09" db="EMBL/GenBank/DDBJ databases">
        <title>Biosynthesis of the nuclear factor of activated T cells inhibitor NFAT-133 and its congeners in Streptomyces pactum.</title>
        <authorList>
            <person name="Zhou W."/>
            <person name="Posri P."/>
            <person name="Abugrain M.E."/>
            <person name="Weisberg A.J."/>
            <person name="Chang J.H."/>
            <person name="Mahmud T."/>
        </authorList>
    </citation>
    <scope>NUCLEOTIDE SEQUENCE [LARGE SCALE GENOMIC DNA]</scope>
    <source>
        <strain evidence="2 3">ATCC 27456</strain>
    </source>
</reference>
<dbReference type="Pfam" id="PF13649">
    <property type="entry name" value="Methyltransf_25"/>
    <property type="match status" value="1"/>
</dbReference>
<dbReference type="Proteomes" id="UP000807371">
    <property type="component" value="Unassembled WGS sequence"/>
</dbReference>
<dbReference type="CDD" id="cd02440">
    <property type="entry name" value="AdoMet_MTases"/>
    <property type="match status" value="1"/>
</dbReference>
<evidence type="ECO:0000313" key="3">
    <source>
        <dbReference type="Proteomes" id="UP000807371"/>
    </source>
</evidence>